<gene>
    <name evidence="2" type="ORF">TWF506_000216</name>
</gene>
<keyword evidence="1" id="KW-1133">Transmembrane helix</keyword>
<dbReference type="EMBL" id="JAVHJM010000001">
    <property type="protein sequence ID" value="KAK6519922.1"/>
    <property type="molecule type" value="Genomic_DNA"/>
</dbReference>
<accession>A0AAN8NV04</accession>
<evidence type="ECO:0000313" key="2">
    <source>
        <dbReference type="EMBL" id="KAK6519922.1"/>
    </source>
</evidence>
<dbReference type="AlphaFoldDB" id="A0AAN8NV04"/>
<keyword evidence="3" id="KW-1185">Reference proteome</keyword>
<feature type="transmembrane region" description="Helical" evidence="1">
    <location>
        <begin position="33"/>
        <end position="60"/>
    </location>
</feature>
<feature type="transmembrane region" description="Helical" evidence="1">
    <location>
        <begin position="81"/>
        <end position="102"/>
    </location>
</feature>
<keyword evidence="1" id="KW-0472">Membrane</keyword>
<sequence length="105" mass="11556">MWVAHFAPSLLLACFAPSTPLWALAFAGTLPDFLFFALNIAAALLLATLSHLPLNIAISLDESGVSEYKNPIWQRDARVPLLDYPWGTFTSDLGIFVFAMLFHAC</sequence>
<reference evidence="2 3" key="1">
    <citation type="submission" date="2019-10" db="EMBL/GenBank/DDBJ databases">
        <authorList>
            <person name="Palmer J.M."/>
        </authorList>
    </citation>
    <scope>NUCLEOTIDE SEQUENCE [LARGE SCALE GENOMIC DNA]</scope>
    <source>
        <strain evidence="2 3">TWF506</strain>
    </source>
</reference>
<name>A0AAN8NV04_9PEZI</name>
<protein>
    <submittedName>
        <fullName evidence="2">Uncharacterized protein</fullName>
    </submittedName>
</protein>
<proteinExistence type="predicted"/>
<evidence type="ECO:0000256" key="1">
    <source>
        <dbReference type="SAM" id="Phobius"/>
    </source>
</evidence>
<keyword evidence="1" id="KW-0812">Transmembrane</keyword>
<organism evidence="2 3">
    <name type="scientific">Arthrobotrys conoides</name>
    <dbReference type="NCBI Taxonomy" id="74498"/>
    <lineage>
        <taxon>Eukaryota</taxon>
        <taxon>Fungi</taxon>
        <taxon>Dikarya</taxon>
        <taxon>Ascomycota</taxon>
        <taxon>Pezizomycotina</taxon>
        <taxon>Orbiliomycetes</taxon>
        <taxon>Orbiliales</taxon>
        <taxon>Orbiliaceae</taxon>
        <taxon>Arthrobotrys</taxon>
    </lineage>
</organism>
<evidence type="ECO:0000313" key="3">
    <source>
        <dbReference type="Proteomes" id="UP001307849"/>
    </source>
</evidence>
<dbReference type="Proteomes" id="UP001307849">
    <property type="component" value="Unassembled WGS sequence"/>
</dbReference>
<comment type="caution">
    <text evidence="2">The sequence shown here is derived from an EMBL/GenBank/DDBJ whole genome shotgun (WGS) entry which is preliminary data.</text>
</comment>